<feature type="transmembrane region" description="Helical" evidence="6">
    <location>
        <begin position="440"/>
        <end position="464"/>
    </location>
</feature>
<dbReference type="Gene3D" id="1.20.1250.20">
    <property type="entry name" value="MFS general substrate transporter like domains"/>
    <property type="match status" value="2"/>
</dbReference>
<dbReference type="PROSITE" id="PS50850">
    <property type="entry name" value="MFS"/>
    <property type="match status" value="1"/>
</dbReference>
<comment type="caution">
    <text evidence="8">The sequence shown here is derived from an EMBL/GenBank/DDBJ whole genome shotgun (WGS) entry which is preliminary data.</text>
</comment>
<comment type="subcellular location">
    <subcellularLocation>
        <location evidence="1">Membrane</location>
        <topology evidence="1">Multi-pass membrane protein</topology>
    </subcellularLocation>
</comment>
<sequence>MESRQPLLETEAGLSVPAADEAQNQERGLERTLDEIGFGPYQWRLLVLCGLGWMSDNATLQCVAIILPRVQVHFNLTSTGASLLSASTMAGMMVGALTWGALSDILGRAFPFNTTLFLTAVFGLLASFVSHRYWLLCFWMFWLGTAVGGSMPTDGTLFLENLPENKQYLLTLLSVFFSLGAVLSAMVGFLVLPGASCNNNASCDREAGQNDGWRRMLFILGLINFAMFAARFLLFRLHESPRFLVSKRRTNEALSVLRKIAIFNQLPLTLELQDVHGKTSMDSSRTAVTAEAKLAHREMDLGIKPSNQPARSPVHPSLTSQDSSAYLHFSASRDYGTPPPPESSARSVTVRTTSTLQAHSFHTPSEELSQTRAFPFSSNTHRTSFEENDPMAGQASIESVILSFDGDDPAAAPAGLRQLMDNGTARLQLLFVPKWKRITILMWAIWGLMSLAYGMFNVWLPTVLEQRSGGREMNDGLHRALQEYLLYSVAGCPGSLIGAWSIESSLGRRRSLAIFTLATALAMSAFTAVQAEWAVLISSMLISLAGTAMYAVLYGMTPEVFGIAIRGTACGTSAALSRFTGILAPIVAGVLLSISPALPLIASAAIFAATAGCAILLPFERAPDSAQGADSIGAYATH</sequence>
<evidence type="ECO:0000313" key="9">
    <source>
        <dbReference type="Proteomes" id="UP000620104"/>
    </source>
</evidence>
<dbReference type="InterPro" id="IPR005828">
    <property type="entry name" value="MFS_sugar_transport-like"/>
</dbReference>
<gene>
    <name evidence="8" type="ORF">NliqN6_0819</name>
</gene>
<feature type="domain" description="Major facilitator superfamily (MFS) profile" evidence="7">
    <location>
        <begin position="45"/>
        <end position="626"/>
    </location>
</feature>
<keyword evidence="5 6" id="KW-0472">Membrane</keyword>
<name>A0A8H3YDM1_9TREE</name>
<dbReference type="EMBL" id="BLZA01000007">
    <property type="protein sequence ID" value="GHJ84417.1"/>
    <property type="molecule type" value="Genomic_DNA"/>
</dbReference>
<dbReference type="OrthoDB" id="3936150at2759"/>
<feature type="transmembrane region" description="Helical" evidence="6">
    <location>
        <begin position="575"/>
        <end position="594"/>
    </location>
</feature>
<dbReference type="Pfam" id="PF00083">
    <property type="entry name" value="Sugar_tr"/>
    <property type="match status" value="1"/>
</dbReference>
<evidence type="ECO:0000259" key="7">
    <source>
        <dbReference type="PROSITE" id="PS50850"/>
    </source>
</evidence>
<organism evidence="8 9">
    <name type="scientific">Naganishia liquefaciens</name>
    <dbReference type="NCBI Taxonomy" id="104408"/>
    <lineage>
        <taxon>Eukaryota</taxon>
        <taxon>Fungi</taxon>
        <taxon>Dikarya</taxon>
        <taxon>Basidiomycota</taxon>
        <taxon>Agaricomycotina</taxon>
        <taxon>Tremellomycetes</taxon>
        <taxon>Filobasidiales</taxon>
        <taxon>Filobasidiaceae</taxon>
        <taxon>Naganishia</taxon>
    </lineage>
</organism>
<feature type="transmembrane region" description="Helical" evidence="6">
    <location>
        <begin position="109"/>
        <end position="127"/>
    </location>
</feature>
<keyword evidence="9" id="KW-1185">Reference proteome</keyword>
<evidence type="ECO:0000256" key="5">
    <source>
        <dbReference type="ARBA" id="ARBA00023136"/>
    </source>
</evidence>
<dbReference type="GO" id="GO:0022857">
    <property type="term" value="F:transmembrane transporter activity"/>
    <property type="evidence" value="ECO:0007669"/>
    <property type="project" value="InterPro"/>
</dbReference>
<keyword evidence="4 6" id="KW-1133">Transmembrane helix</keyword>
<feature type="transmembrane region" description="Helical" evidence="6">
    <location>
        <begin position="133"/>
        <end position="157"/>
    </location>
</feature>
<feature type="transmembrane region" description="Helical" evidence="6">
    <location>
        <begin position="212"/>
        <end position="234"/>
    </location>
</feature>
<feature type="transmembrane region" description="Helical" evidence="6">
    <location>
        <begin position="600"/>
        <end position="619"/>
    </location>
</feature>
<dbReference type="InterPro" id="IPR036259">
    <property type="entry name" value="MFS_trans_sf"/>
</dbReference>
<dbReference type="PANTHER" id="PTHR23511:SF5">
    <property type="entry name" value="MAJOR FACILITATOR-TYPE TRANSPORTER HXNZ-RELATED"/>
    <property type="match status" value="1"/>
</dbReference>
<evidence type="ECO:0000256" key="1">
    <source>
        <dbReference type="ARBA" id="ARBA00004141"/>
    </source>
</evidence>
<evidence type="ECO:0000256" key="2">
    <source>
        <dbReference type="ARBA" id="ARBA00022448"/>
    </source>
</evidence>
<protein>
    <recommendedName>
        <fullName evidence="7">Major facilitator superfamily (MFS) profile domain-containing protein</fullName>
    </recommendedName>
</protein>
<evidence type="ECO:0000313" key="8">
    <source>
        <dbReference type="EMBL" id="GHJ84417.1"/>
    </source>
</evidence>
<evidence type="ECO:0000256" key="4">
    <source>
        <dbReference type="ARBA" id="ARBA00022989"/>
    </source>
</evidence>
<keyword evidence="3 6" id="KW-0812">Transmembrane</keyword>
<feature type="transmembrane region" description="Helical" evidence="6">
    <location>
        <begin position="535"/>
        <end position="554"/>
    </location>
</feature>
<dbReference type="Proteomes" id="UP000620104">
    <property type="component" value="Unassembled WGS sequence"/>
</dbReference>
<evidence type="ECO:0000256" key="6">
    <source>
        <dbReference type="SAM" id="Phobius"/>
    </source>
</evidence>
<feature type="transmembrane region" description="Helical" evidence="6">
    <location>
        <begin position="169"/>
        <end position="192"/>
    </location>
</feature>
<feature type="transmembrane region" description="Helical" evidence="6">
    <location>
        <begin position="79"/>
        <end position="102"/>
    </location>
</feature>
<feature type="transmembrane region" description="Helical" evidence="6">
    <location>
        <begin position="512"/>
        <end position="529"/>
    </location>
</feature>
<accession>A0A8H3YDM1</accession>
<dbReference type="InterPro" id="IPR020846">
    <property type="entry name" value="MFS_dom"/>
</dbReference>
<proteinExistence type="predicted"/>
<dbReference type="PANTHER" id="PTHR23511">
    <property type="entry name" value="SYNAPTIC VESICLE GLYCOPROTEIN 2"/>
    <property type="match status" value="1"/>
</dbReference>
<dbReference type="SUPFAM" id="SSF103473">
    <property type="entry name" value="MFS general substrate transporter"/>
    <property type="match status" value="1"/>
</dbReference>
<evidence type="ECO:0000256" key="3">
    <source>
        <dbReference type="ARBA" id="ARBA00022692"/>
    </source>
</evidence>
<dbReference type="AlphaFoldDB" id="A0A8H3YDM1"/>
<keyword evidence="2" id="KW-0813">Transport</keyword>
<dbReference type="GO" id="GO:0016020">
    <property type="term" value="C:membrane"/>
    <property type="evidence" value="ECO:0007669"/>
    <property type="project" value="UniProtKB-SubCell"/>
</dbReference>
<reference evidence="8" key="1">
    <citation type="submission" date="2020-07" db="EMBL/GenBank/DDBJ databases">
        <title>Draft Genome Sequence of a Deep-Sea Yeast, Naganishia (Cryptococcus) liquefaciens strain N6.</title>
        <authorList>
            <person name="Han Y.W."/>
            <person name="Kajitani R."/>
            <person name="Morimoto H."/>
            <person name="Parhat M."/>
            <person name="Tsubouchi H."/>
            <person name="Bakenova O."/>
            <person name="Ogata M."/>
            <person name="Argunhan B."/>
            <person name="Aoki R."/>
            <person name="Kajiwara S."/>
            <person name="Itoh T."/>
            <person name="Iwasaki H."/>
        </authorList>
    </citation>
    <scope>NUCLEOTIDE SEQUENCE</scope>
    <source>
        <strain evidence="8">N6</strain>
    </source>
</reference>